<dbReference type="NCBIfam" id="TIGR00171">
    <property type="entry name" value="leuD"/>
    <property type="match status" value="1"/>
</dbReference>
<dbReference type="InterPro" id="IPR050075">
    <property type="entry name" value="LeuD"/>
</dbReference>
<organism evidence="12">
    <name type="scientific">Candidatus Actinomarina minuta</name>
    <dbReference type="NCBI Taxonomy" id="1389454"/>
    <lineage>
        <taxon>Bacteria</taxon>
        <taxon>Bacillati</taxon>
        <taxon>Actinomycetota</taxon>
        <taxon>Actinomycetes</taxon>
        <taxon>Candidatus Actinomarinidae</taxon>
        <taxon>Candidatus Actinomarinales</taxon>
        <taxon>Candidatus Actinomarineae</taxon>
        <taxon>Candidatus Actinomarinaceae</taxon>
        <taxon>Candidatus Actinomarina</taxon>
    </lineage>
</organism>
<comment type="catalytic activity">
    <reaction evidence="1 10">
        <text>(2R,3S)-3-isopropylmalate = (2S)-2-isopropylmalate</text>
        <dbReference type="Rhea" id="RHEA:32287"/>
        <dbReference type="ChEBI" id="CHEBI:1178"/>
        <dbReference type="ChEBI" id="CHEBI:35121"/>
        <dbReference type="EC" id="4.2.1.33"/>
    </reaction>
</comment>
<feature type="domain" description="Aconitase A/isopropylmalate dehydratase small subunit swivel" evidence="11">
    <location>
        <begin position="3"/>
        <end position="117"/>
    </location>
</feature>
<evidence type="ECO:0000256" key="8">
    <source>
        <dbReference type="ARBA" id="ARBA00023239"/>
    </source>
</evidence>
<sequence>MKKLNIINTTMLPLNMSNVDTDQIMPKQFLKRVVRSGYGEFLFYDWKKDPDFPLNNDLYKDSKVLVAGDNFGTGSSREHAPWGLQDWGFDAIISTKFADIFRLNSINIGLLPIEASQENVDALFSKIKNNPNTKIEIHIKTKSVECEDINFLFDLDDFSQKRILEGIDKIDITLGYVDQIENYSNARKSWKPKLA</sequence>
<dbReference type="InterPro" id="IPR000573">
    <property type="entry name" value="AconitaseA/IPMdHydase_ssu_swvl"/>
</dbReference>
<evidence type="ECO:0000256" key="6">
    <source>
        <dbReference type="ARBA" id="ARBA00022430"/>
    </source>
</evidence>
<name>S5DUZ0_9ACTN</name>
<dbReference type="PANTHER" id="PTHR43345:SF5">
    <property type="entry name" value="3-ISOPROPYLMALATE DEHYDRATASE SMALL SUBUNIT"/>
    <property type="match status" value="1"/>
</dbReference>
<dbReference type="EC" id="4.2.1.33" evidence="10"/>
<comment type="pathway">
    <text evidence="3 10">Amino-acid biosynthesis; L-leucine biosynthesis; L-leucine from 3-methyl-2-oxobutanoate: step 2/4.</text>
</comment>
<dbReference type="GO" id="GO:0009316">
    <property type="term" value="C:3-isopropylmalate dehydratase complex"/>
    <property type="evidence" value="ECO:0007669"/>
    <property type="project" value="InterPro"/>
</dbReference>
<dbReference type="Pfam" id="PF00694">
    <property type="entry name" value="Aconitase_C"/>
    <property type="match status" value="1"/>
</dbReference>
<evidence type="ECO:0000256" key="1">
    <source>
        <dbReference type="ARBA" id="ARBA00000491"/>
    </source>
</evidence>
<evidence type="ECO:0000256" key="9">
    <source>
        <dbReference type="ARBA" id="ARBA00023304"/>
    </source>
</evidence>
<dbReference type="InterPro" id="IPR033940">
    <property type="entry name" value="IPMI_Swivel"/>
</dbReference>
<protein>
    <recommendedName>
        <fullName evidence="10">3-isopropylmalate dehydratase small subunit</fullName>
        <ecNumber evidence="10">4.2.1.33</ecNumber>
    </recommendedName>
    <alternativeName>
        <fullName evidence="10">Alpha-IPM isomerase</fullName>
        <shortName evidence="10">IPMI</shortName>
    </alternativeName>
    <alternativeName>
        <fullName evidence="10">Isopropylmalate isomerase</fullName>
    </alternativeName>
</protein>
<dbReference type="HAMAP" id="MF_01031">
    <property type="entry name" value="LeuD_type1"/>
    <property type="match status" value="1"/>
</dbReference>
<dbReference type="GO" id="GO:0009098">
    <property type="term" value="P:L-leucine biosynthetic process"/>
    <property type="evidence" value="ECO:0007669"/>
    <property type="project" value="UniProtKB-UniRule"/>
</dbReference>
<evidence type="ECO:0000259" key="11">
    <source>
        <dbReference type="Pfam" id="PF00694"/>
    </source>
</evidence>
<reference evidence="12" key="1">
    <citation type="journal article" date="2013" name="Sci. Rep.">
        <title>Metagenomics uncovers a new group of low GC and ultra-small marine Actinobacteria.</title>
        <authorList>
            <person name="Ghai R."/>
            <person name="Mizuno C.M."/>
            <person name="Picazo A."/>
            <person name="Camacho A."/>
            <person name="Rodriguez-Valera F."/>
        </authorList>
    </citation>
    <scope>NUCLEOTIDE SEQUENCE</scope>
</reference>
<dbReference type="EMBL" id="KC811111">
    <property type="protein sequence ID" value="AGQ18732.1"/>
    <property type="molecule type" value="Genomic_DNA"/>
</dbReference>
<accession>S5DUZ0</accession>
<comment type="function">
    <text evidence="2 10">Catalyzes the isomerization between 2-isopropylmalate and 3-isopropylmalate, via the formation of 2-isopropylmaleate.</text>
</comment>
<evidence type="ECO:0000313" key="12">
    <source>
        <dbReference type="EMBL" id="AGQ18732.1"/>
    </source>
</evidence>
<evidence type="ECO:0000256" key="5">
    <source>
        <dbReference type="ARBA" id="ARBA00011271"/>
    </source>
</evidence>
<dbReference type="UniPathway" id="UPA00048">
    <property type="reaction ID" value="UER00071"/>
</dbReference>
<proteinExistence type="inferred from homology"/>
<evidence type="ECO:0000256" key="10">
    <source>
        <dbReference type="HAMAP-Rule" id="MF_01031"/>
    </source>
</evidence>
<dbReference type="Gene3D" id="3.20.19.10">
    <property type="entry name" value="Aconitase, domain 4"/>
    <property type="match status" value="1"/>
</dbReference>
<keyword evidence="9 10" id="KW-0100">Branched-chain amino acid biosynthesis</keyword>
<keyword evidence="7 10" id="KW-0028">Amino-acid biosynthesis</keyword>
<keyword evidence="6 10" id="KW-0432">Leucine biosynthesis</keyword>
<dbReference type="AlphaFoldDB" id="S5DUZ0"/>
<dbReference type="CDD" id="cd01577">
    <property type="entry name" value="IPMI_Swivel"/>
    <property type="match status" value="1"/>
</dbReference>
<dbReference type="FunFam" id="3.20.19.10:FF:000003">
    <property type="entry name" value="3-isopropylmalate dehydratase small subunit"/>
    <property type="match status" value="1"/>
</dbReference>
<keyword evidence="8 10" id="KW-0456">Lyase</keyword>
<comment type="similarity">
    <text evidence="4 10">Belongs to the LeuD family. LeuD type 1 subfamily.</text>
</comment>
<dbReference type="SUPFAM" id="SSF52016">
    <property type="entry name" value="LeuD/IlvD-like"/>
    <property type="match status" value="1"/>
</dbReference>
<dbReference type="GO" id="GO:0003861">
    <property type="term" value="F:3-isopropylmalate dehydratase activity"/>
    <property type="evidence" value="ECO:0007669"/>
    <property type="project" value="UniProtKB-UniRule"/>
</dbReference>
<evidence type="ECO:0000256" key="7">
    <source>
        <dbReference type="ARBA" id="ARBA00022605"/>
    </source>
</evidence>
<comment type="subunit">
    <text evidence="5 10">Heterodimer of LeuC and LeuD.</text>
</comment>
<evidence type="ECO:0000256" key="3">
    <source>
        <dbReference type="ARBA" id="ARBA00004729"/>
    </source>
</evidence>
<evidence type="ECO:0000256" key="4">
    <source>
        <dbReference type="ARBA" id="ARBA00009845"/>
    </source>
</evidence>
<dbReference type="PANTHER" id="PTHR43345">
    <property type="entry name" value="3-ISOPROPYLMALATE DEHYDRATASE SMALL SUBUNIT 2-RELATED-RELATED"/>
    <property type="match status" value="1"/>
</dbReference>
<dbReference type="InterPro" id="IPR015928">
    <property type="entry name" value="Aconitase/3IPM_dehydase_swvl"/>
</dbReference>
<dbReference type="InterPro" id="IPR004431">
    <property type="entry name" value="3-IsopropMal_deHydase_ssu"/>
</dbReference>
<gene>
    <name evidence="10" type="primary">leuD</name>
</gene>
<evidence type="ECO:0000256" key="2">
    <source>
        <dbReference type="ARBA" id="ARBA00002695"/>
    </source>
</evidence>
<dbReference type="NCBIfam" id="NF002458">
    <property type="entry name" value="PRK01641.1"/>
    <property type="match status" value="1"/>
</dbReference>